<dbReference type="EMBL" id="KB467909">
    <property type="protein sequence ID" value="PCH37011.1"/>
    <property type="molecule type" value="Genomic_DNA"/>
</dbReference>
<feature type="compositionally biased region" description="Low complexity" evidence="1">
    <location>
        <begin position="37"/>
        <end position="48"/>
    </location>
</feature>
<keyword evidence="3" id="KW-1185">Reference proteome</keyword>
<name>A0A2H3J4Y7_WOLCO</name>
<dbReference type="AlphaFoldDB" id="A0A2H3J4Y7"/>
<evidence type="ECO:0000256" key="1">
    <source>
        <dbReference type="SAM" id="MobiDB-lite"/>
    </source>
</evidence>
<sequence length="99" mass="10455">MVTDWIAYKCGLGDTNSKRASHSASPPLSDMKGKGHASSLGGSVVAASTLSTSREPSPLSDLSDEEDADMEDADDSFDGTRTVSRPRSIPNKTQLSRLV</sequence>
<feature type="compositionally biased region" description="Acidic residues" evidence="1">
    <location>
        <begin position="62"/>
        <end position="77"/>
    </location>
</feature>
<dbReference type="Proteomes" id="UP000218811">
    <property type="component" value="Unassembled WGS sequence"/>
</dbReference>
<dbReference type="OrthoDB" id="298344at2759"/>
<protein>
    <submittedName>
        <fullName evidence="2">Uncharacterized protein</fullName>
    </submittedName>
</protein>
<gene>
    <name evidence="2" type="ORF">WOLCODRAFT_157709</name>
</gene>
<accession>A0A2H3J4Y7</accession>
<feature type="compositionally biased region" description="Polar residues" evidence="1">
    <location>
        <begin position="79"/>
        <end position="99"/>
    </location>
</feature>
<organism evidence="2 3">
    <name type="scientific">Wolfiporia cocos (strain MD-104)</name>
    <name type="common">Brown rot fungus</name>
    <dbReference type="NCBI Taxonomy" id="742152"/>
    <lineage>
        <taxon>Eukaryota</taxon>
        <taxon>Fungi</taxon>
        <taxon>Dikarya</taxon>
        <taxon>Basidiomycota</taxon>
        <taxon>Agaricomycotina</taxon>
        <taxon>Agaricomycetes</taxon>
        <taxon>Polyporales</taxon>
        <taxon>Phaeolaceae</taxon>
        <taxon>Wolfiporia</taxon>
    </lineage>
</organism>
<reference evidence="2 3" key="1">
    <citation type="journal article" date="2012" name="Science">
        <title>The Paleozoic origin of enzymatic lignin decomposition reconstructed from 31 fungal genomes.</title>
        <authorList>
            <person name="Floudas D."/>
            <person name="Binder M."/>
            <person name="Riley R."/>
            <person name="Barry K."/>
            <person name="Blanchette R.A."/>
            <person name="Henrissat B."/>
            <person name="Martinez A.T."/>
            <person name="Otillar R."/>
            <person name="Spatafora J.W."/>
            <person name="Yadav J.S."/>
            <person name="Aerts A."/>
            <person name="Benoit I."/>
            <person name="Boyd A."/>
            <person name="Carlson A."/>
            <person name="Copeland A."/>
            <person name="Coutinho P.M."/>
            <person name="de Vries R.P."/>
            <person name="Ferreira P."/>
            <person name="Findley K."/>
            <person name="Foster B."/>
            <person name="Gaskell J."/>
            <person name="Glotzer D."/>
            <person name="Gorecki P."/>
            <person name="Heitman J."/>
            <person name="Hesse C."/>
            <person name="Hori C."/>
            <person name="Igarashi K."/>
            <person name="Jurgens J.A."/>
            <person name="Kallen N."/>
            <person name="Kersten P."/>
            <person name="Kohler A."/>
            <person name="Kuees U."/>
            <person name="Kumar T.K.A."/>
            <person name="Kuo A."/>
            <person name="LaButti K."/>
            <person name="Larrondo L.F."/>
            <person name="Lindquist E."/>
            <person name="Ling A."/>
            <person name="Lombard V."/>
            <person name="Lucas S."/>
            <person name="Lundell T."/>
            <person name="Martin R."/>
            <person name="McLaughlin D.J."/>
            <person name="Morgenstern I."/>
            <person name="Morin E."/>
            <person name="Murat C."/>
            <person name="Nagy L.G."/>
            <person name="Nolan M."/>
            <person name="Ohm R.A."/>
            <person name="Patyshakuliyeva A."/>
            <person name="Rokas A."/>
            <person name="Ruiz-Duenas F.J."/>
            <person name="Sabat G."/>
            <person name="Salamov A."/>
            <person name="Samejima M."/>
            <person name="Schmutz J."/>
            <person name="Slot J.C."/>
            <person name="St John F."/>
            <person name="Stenlid J."/>
            <person name="Sun H."/>
            <person name="Sun S."/>
            <person name="Syed K."/>
            <person name="Tsang A."/>
            <person name="Wiebenga A."/>
            <person name="Young D."/>
            <person name="Pisabarro A."/>
            <person name="Eastwood D.C."/>
            <person name="Martin F."/>
            <person name="Cullen D."/>
            <person name="Grigoriev I.V."/>
            <person name="Hibbett D.S."/>
        </authorList>
    </citation>
    <scope>NUCLEOTIDE SEQUENCE [LARGE SCALE GENOMIC DNA]</scope>
    <source>
        <strain evidence="2 3">MD-104</strain>
    </source>
</reference>
<feature type="region of interest" description="Disordered" evidence="1">
    <location>
        <begin position="12"/>
        <end position="99"/>
    </location>
</feature>
<evidence type="ECO:0000313" key="2">
    <source>
        <dbReference type="EMBL" id="PCH37011.1"/>
    </source>
</evidence>
<proteinExistence type="predicted"/>
<evidence type="ECO:0000313" key="3">
    <source>
        <dbReference type="Proteomes" id="UP000218811"/>
    </source>
</evidence>